<proteinExistence type="predicted"/>
<dbReference type="EMBL" id="CAJVPV010001902">
    <property type="protein sequence ID" value="CAG8511814.1"/>
    <property type="molecule type" value="Genomic_DNA"/>
</dbReference>
<dbReference type="InterPro" id="IPR018608">
    <property type="entry name" value="Gti1/Pac2"/>
</dbReference>
<gene>
    <name evidence="1" type="ORF">AMORRO_LOCUS3765</name>
</gene>
<comment type="caution">
    <text evidence="1">The sequence shown here is derived from an EMBL/GenBank/DDBJ whole genome shotgun (WGS) entry which is preliminary data.</text>
</comment>
<evidence type="ECO:0000313" key="1">
    <source>
        <dbReference type="EMBL" id="CAG8511814.1"/>
    </source>
</evidence>
<dbReference type="Pfam" id="PF09729">
    <property type="entry name" value="Gti1_Pac2"/>
    <property type="match status" value="1"/>
</dbReference>
<name>A0A9N8ZXP0_9GLOM</name>
<protein>
    <submittedName>
        <fullName evidence="1">11787_t:CDS:1</fullName>
    </submittedName>
</protein>
<dbReference type="PANTHER" id="PTHR28027:SF2">
    <property type="entry name" value="TRANSCRIPTIONAL REGULATOR MIT1"/>
    <property type="match status" value="1"/>
</dbReference>
<organism evidence="1 2">
    <name type="scientific">Acaulospora morrowiae</name>
    <dbReference type="NCBI Taxonomy" id="94023"/>
    <lineage>
        <taxon>Eukaryota</taxon>
        <taxon>Fungi</taxon>
        <taxon>Fungi incertae sedis</taxon>
        <taxon>Mucoromycota</taxon>
        <taxon>Glomeromycotina</taxon>
        <taxon>Glomeromycetes</taxon>
        <taxon>Diversisporales</taxon>
        <taxon>Acaulosporaceae</taxon>
        <taxon>Acaulospora</taxon>
    </lineage>
</organism>
<keyword evidence="2" id="KW-1185">Reference proteome</keyword>
<dbReference type="PANTHER" id="PTHR28027">
    <property type="entry name" value="TRANSCRIPTIONAL REGULATOR MIT1"/>
    <property type="match status" value="1"/>
</dbReference>
<dbReference type="Proteomes" id="UP000789342">
    <property type="component" value="Unassembled WGS sequence"/>
</dbReference>
<dbReference type="AlphaFoldDB" id="A0A9N8ZXP0"/>
<evidence type="ECO:0000313" key="2">
    <source>
        <dbReference type="Proteomes" id="UP000789342"/>
    </source>
</evidence>
<dbReference type="OrthoDB" id="5572844at2759"/>
<reference evidence="1" key="1">
    <citation type="submission" date="2021-06" db="EMBL/GenBank/DDBJ databases">
        <authorList>
            <person name="Kallberg Y."/>
            <person name="Tangrot J."/>
            <person name="Rosling A."/>
        </authorList>
    </citation>
    <scope>NUCLEOTIDE SEQUENCE</scope>
    <source>
        <strain evidence="1">CL551</strain>
    </source>
</reference>
<dbReference type="GO" id="GO:0003677">
    <property type="term" value="F:DNA binding"/>
    <property type="evidence" value="ECO:0007669"/>
    <property type="project" value="TreeGrafter"/>
</dbReference>
<sequence>METFRGKIQTVKDAMIIFEACRQGILHMTKRRLLEKEKEELCSGQVYVFDETESSIKRWTDGRLWSPSRIIKDFLVYRELATRDRSVKRDEPIDESLQKRVQAEGLKVHQCSKGTFVLRNNGLLKKTISIKFNGTYQHMIIYEDTSESGNNLLPPEAFEELRHIQPSEDIIKSEKMPKINRNSKKNKRKKRSLKHIVMDDCFLYQGDKFFVWNHDHDSNSDGLSDIQDEQEYAATGNIISAQPSSIIQPSITNLYSAGVNQATTNNSIAPLLCSPWPPISTTPCYDLMIREASPLTNRSSSTTYPPVNLTQDQHPADPQHQQLLQSPYILHQDYSQFINPSGALSGNQNNLVNHYPTSGNAIVTNSSIGVTGGDNNGGGLFFYQ</sequence>
<accession>A0A9N8ZXP0</accession>